<evidence type="ECO:0000256" key="1">
    <source>
        <dbReference type="ARBA" id="ARBA00012513"/>
    </source>
</evidence>
<comment type="catalytic activity">
    <reaction evidence="7">
        <text>L-threonyl-[protein] + ATP = O-phospho-L-threonyl-[protein] + ADP + H(+)</text>
        <dbReference type="Rhea" id="RHEA:46608"/>
        <dbReference type="Rhea" id="RHEA-COMP:11060"/>
        <dbReference type="Rhea" id="RHEA-COMP:11605"/>
        <dbReference type="ChEBI" id="CHEBI:15378"/>
        <dbReference type="ChEBI" id="CHEBI:30013"/>
        <dbReference type="ChEBI" id="CHEBI:30616"/>
        <dbReference type="ChEBI" id="CHEBI:61977"/>
        <dbReference type="ChEBI" id="CHEBI:456216"/>
        <dbReference type="EC" id="2.7.11.1"/>
    </reaction>
</comment>
<dbReference type="Proteomes" id="UP001162131">
    <property type="component" value="Unassembled WGS sequence"/>
</dbReference>
<dbReference type="PANTHER" id="PTHR44899">
    <property type="entry name" value="CAMK FAMILY PROTEIN KINASE"/>
    <property type="match status" value="1"/>
</dbReference>
<keyword evidence="4" id="KW-0547">Nucleotide-binding</keyword>
<evidence type="ECO:0000256" key="8">
    <source>
        <dbReference type="ARBA" id="ARBA00048679"/>
    </source>
</evidence>
<organism evidence="10 11">
    <name type="scientific">Blepharisma stoltei</name>
    <dbReference type="NCBI Taxonomy" id="1481888"/>
    <lineage>
        <taxon>Eukaryota</taxon>
        <taxon>Sar</taxon>
        <taxon>Alveolata</taxon>
        <taxon>Ciliophora</taxon>
        <taxon>Postciliodesmatophora</taxon>
        <taxon>Heterotrichea</taxon>
        <taxon>Heterotrichida</taxon>
        <taxon>Blepharismidae</taxon>
        <taxon>Blepharisma</taxon>
    </lineage>
</organism>
<evidence type="ECO:0000259" key="9">
    <source>
        <dbReference type="PROSITE" id="PS50011"/>
    </source>
</evidence>
<sequence>MHSNGYIHRDIKPENILLDKNNNVKIGDFGLSRYLTTSSVGGTPFYYSPEMWRGVLPSKESDIWALGNVLYFLCQLKHPFEGNAYKVQNERHSPIRDYYSNELKYIVDWCMKKEMSERPSINDILSQNFVIEKVNTLGIKIPSLSIVERLMRSNRSSFEEEKSISYNKARKSASPPRNKLIMQSEQLKATRLAGSGDYKSPYDKMILAIVDNFFVYQHTKCPYCGRSFSEYFGNMHIPICAKKAKAEQLKKGGKQPPPRAGKR</sequence>
<dbReference type="GO" id="GO:0004674">
    <property type="term" value="F:protein serine/threonine kinase activity"/>
    <property type="evidence" value="ECO:0007669"/>
    <property type="project" value="UniProtKB-KW"/>
</dbReference>
<dbReference type="EMBL" id="CAJZBQ010000002">
    <property type="protein sequence ID" value="CAG9310671.1"/>
    <property type="molecule type" value="Genomic_DNA"/>
</dbReference>
<feature type="domain" description="Protein kinase" evidence="9">
    <location>
        <begin position="1"/>
        <end position="130"/>
    </location>
</feature>
<dbReference type="InterPro" id="IPR000719">
    <property type="entry name" value="Prot_kinase_dom"/>
</dbReference>
<comment type="catalytic activity">
    <reaction evidence="8">
        <text>L-seryl-[protein] + ATP = O-phospho-L-seryl-[protein] + ADP + H(+)</text>
        <dbReference type="Rhea" id="RHEA:17989"/>
        <dbReference type="Rhea" id="RHEA-COMP:9863"/>
        <dbReference type="Rhea" id="RHEA-COMP:11604"/>
        <dbReference type="ChEBI" id="CHEBI:15378"/>
        <dbReference type="ChEBI" id="CHEBI:29999"/>
        <dbReference type="ChEBI" id="CHEBI:30616"/>
        <dbReference type="ChEBI" id="CHEBI:83421"/>
        <dbReference type="ChEBI" id="CHEBI:456216"/>
        <dbReference type="EC" id="2.7.11.1"/>
    </reaction>
</comment>
<dbReference type="SUPFAM" id="SSF56112">
    <property type="entry name" value="Protein kinase-like (PK-like)"/>
    <property type="match status" value="1"/>
</dbReference>
<dbReference type="Gene3D" id="1.10.510.10">
    <property type="entry name" value="Transferase(Phosphotransferase) domain 1"/>
    <property type="match status" value="1"/>
</dbReference>
<evidence type="ECO:0000313" key="10">
    <source>
        <dbReference type="EMBL" id="CAG9310671.1"/>
    </source>
</evidence>
<comment type="caution">
    <text evidence="10">The sequence shown here is derived from an EMBL/GenBank/DDBJ whole genome shotgun (WGS) entry which is preliminary data.</text>
</comment>
<keyword evidence="11" id="KW-1185">Reference proteome</keyword>
<keyword evidence="2" id="KW-0723">Serine/threonine-protein kinase</keyword>
<keyword evidence="3" id="KW-0808">Transferase</keyword>
<dbReference type="InterPro" id="IPR008271">
    <property type="entry name" value="Ser/Thr_kinase_AS"/>
</dbReference>
<dbReference type="SMART" id="SM00220">
    <property type="entry name" value="S_TKc"/>
    <property type="match status" value="1"/>
</dbReference>
<gene>
    <name evidence="10" type="ORF">BSTOLATCC_MIC1512</name>
</gene>
<evidence type="ECO:0000256" key="6">
    <source>
        <dbReference type="ARBA" id="ARBA00022840"/>
    </source>
</evidence>
<dbReference type="GO" id="GO:0005524">
    <property type="term" value="F:ATP binding"/>
    <property type="evidence" value="ECO:0007669"/>
    <property type="project" value="UniProtKB-KW"/>
</dbReference>
<dbReference type="Pfam" id="PF00069">
    <property type="entry name" value="Pkinase"/>
    <property type="match status" value="1"/>
</dbReference>
<dbReference type="PANTHER" id="PTHR44899:SF3">
    <property type="entry name" value="SERINE_THREONINE-PROTEIN KINASE NEK1"/>
    <property type="match status" value="1"/>
</dbReference>
<name>A0AAU9IB82_9CILI</name>
<protein>
    <recommendedName>
        <fullName evidence="1">non-specific serine/threonine protein kinase</fullName>
        <ecNumber evidence="1">2.7.11.1</ecNumber>
    </recommendedName>
</protein>
<dbReference type="PROSITE" id="PS50011">
    <property type="entry name" value="PROTEIN_KINASE_DOM"/>
    <property type="match status" value="1"/>
</dbReference>
<keyword evidence="6" id="KW-0067">ATP-binding</keyword>
<accession>A0AAU9IB82</accession>
<evidence type="ECO:0000256" key="7">
    <source>
        <dbReference type="ARBA" id="ARBA00047899"/>
    </source>
</evidence>
<dbReference type="InterPro" id="IPR051131">
    <property type="entry name" value="NEK_Ser/Thr_kinase_NIMA"/>
</dbReference>
<dbReference type="PROSITE" id="PS00108">
    <property type="entry name" value="PROTEIN_KINASE_ST"/>
    <property type="match status" value="1"/>
</dbReference>
<evidence type="ECO:0000256" key="2">
    <source>
        <dbReference type="ARBA" id="ARBA00022527"/>
    </source>
</evidence>
<evidence type="ECO:0000313" key="11">
    <source>
        <dbReference type="Proteomes" id="UP001162131"/>
    </source>
</evidence>
<evidence type="ECO:0000256" key="3">
    <source>
        <dbReference type="ARBA" id="ARBA00022679"/>
    </source>
</evidence>
<dbReference type="InterPro" id="IPR011009">
    <property type="entry name" value="Kinase-like_dom_sf"/>
</dbReference>
<dbReference type="AlphaFoldDB" id="A0AAU9IB82"/>
<evidence type="ECO:0000256" key="4">
    <source>
        <dbReference type="ARBA" id="ARBA00022741"/>
    </source>
</evidence>
<dbReference type="EC" id="2.7.11.1" evidence="1"/>
<reference evidence="10" key="1">
    <citation type="submission" date="2021-09" db="EMBL/GenBank/DDBJ databases">
        <authorList>
            <consortium name="AG Swart"/>
            <person name="Singh M."/>
            <person name="Singh A."/>
            <person name="Seah K."/>
            <person name="Emmerich C."/>
        </authorList>
    </citation>
    <scope>NUCLEOTIDE SEQUENCE</scope>
    <source>
        <strain evidence="10">ATCC30299</strain>
    </source>
</reference>
<keyword evidence="5" id="KW-0418">Kinase</keyword>
<proteinExistence type="predicted"/>
<evidence type="ECO:0000256" key="5">
    <source>
        <dbReference type="ARBA" id="ARBA00022777"/>
    </source>
</evidence>